<keyword evidence="4" id="KW-0812">Transmembrane</keyword>
<name>A0A1G6S2Z0_PEPNI</name>
<dbReference type="PANTHER" id="PTHR33162:SF1">
    <property type="entry name" value="SEC-INDEPENDENT PROTEIN TRANSLOCASE PROTEIN TATA, CHLOROPLASTIC"/>
    <property type="match status" value="1"/>
</dbReference>
<organism evidence="9 10">
    <name type="scientific">Peptococcus niger</name>
    <dbReference type="NCBI Taxonomy" id="2741"/>
    <lineage>
        <taxon>Bacteria</taxon>
        <taxon>Bacillati</taxon>
        <taxon>Bacillota</taxon>
        <taxon>Clostridia</taxon>
        <taxon>Eubacteriales</taxon>
        <taxon>Peptococcaceae</taxon>
        <taxon>Peptococcus</taxon>
    </lineage>
</organism>
<evidence type="ECO:0000256" key="3">
    <source>
        <dbReference type="ARBA" id="ARBA00022475"/>
    </source>
</evidence>
<protein>
    <submittedName>
        <fullName evidence="9">Sec-independent protein translocase protein TatB</fullName>
    </submittedName>
</protein>
<evidence type="ECO:0000256" key="6">
    <source>
        <dbReference type="ARBA" id="ARBA00022989"/>
    </source>
</evidence>
<dbReference type="AlphaFoldDB" id="A0A1G6S2Z0"/>
<evidence type="ECO:0000256" key="5">
    <source>
        <dbReference type="ARBA" id="ARBA00022927"/>
    </source>
</evidence>
<dbReference type="Proteomes" id="UP000198995">
    <property type="component" value="Unassembled WGS sequence"/>
</dbReference>
<reference evidence="9 10" key="1">
    <citation type="submission" date="2016-10" db="EMBL/GenBank/DDBJ databases">
        <authorList>
            <person name="de Groot N.N."/>
        </authorList>
    </citation>
    <scope>NUCLEOTIDE SEQUENCE [LARGE SCALE GENOMIC DNA]</scope>
    <source>
        <strain evidence="9 10">DSM 20475</strain>
    </source>
</reference>
<keyword evidence="7" id="KW-0811">Translocation</keyword>
<dbReference type="STRING" id="2741.SAMN04489866_101189"/>
<evidence type="ECO:0000256" key="4">
    <source>
        <dbReference type="ARBA" id="ARBA00022692"/>
    </source>
</evidence>
<dbReference type="EMBL" id="FNAF01000001">
    <property type="protein sequence ID" value="SDD10517.1"/>
    <property type="molecule type" value="Genomic_DNA"/>
</dbReference>
<evidence type="ECO:0000256" key="2">
    <source>
        <dbReference type="ARBA" id="ARBA00022448"/>
    </source>
</evidence>
<keyword evidence="5" id="KW-0653">Protein transport</keyword>
<accession>A0A1G6S2Z0</accession>
<comment type="subcellular location">
    <subcellularLocation>
        <location evidence="1">Membrane</location>
        <topology evidence="1">Single-pass membrane protein</topology>
    </subcellularLocation>
</comment>
<evidence type="ECO:0000313" key="10">
    <source>
        <dbReference type="Proteomes" id="UP000198995"/>
    </source>
</evidence>
<keyword evidence="3" id="KW-1003">Cell membrane</keyword>
<dbReference type="GO" id="GO:0016020">
    <property type="term" value="C:membrane"/>
    <property type="evidence" value="ECO:0007669"/>
    <property type="project" value="UniProtKB-SubCell"/>
</dbReference>
<dbReference type="NCBIfam" id="TIGR01410">
    <property type="entry name" value="tatB"/>
    <property type="match status" value="1"/>
</dbReference>
<keyword evidence="10" id="KW-1185">Reference proteome</keyword>
<evidence type="ECO:0000256" key="8">
    <source>
        <dbReference type="ARBA" id="ARBA00023136"/>
    </source>
</evidence>
<dbReference type="GO" id="GO:0043953">
    <property type="term" value="P:protein transport by the Tat complex"/>
    <property type="evidence" value="ECO:0007669"/>
    <property type="project" value="InterPro"/>
</dbReference>
<dbReference type="PRINTS" id="PR01506">
    <property type="entry name" value="TATBPROTEIN"/>
</dbReference>
<evidence type="ECO:0000313" key="9">
    <source>
        <dbReference type="EMBL" id="SDD10517.1"/>
    </source>
</evidence>
<keyword evidence="8" id="KW-0472">Membrane</keyword>
<dbReference type="Gene3D" id="1.20.5.3310">
    <property type="match status" value="1"/>
</dbReference>
<keyword evidence="6" id="KW-1133">Transmembrane helix</keyword>
<dbReference type="GO" id="GO:0008320">
    <property type="term" value="F:protein transmembrane transporter activity"/>
    <property type="evidence" value="ECO:0007669"/>
    <property type="project" value="InterPro"/>
</dbReference>
<proteinExistence type="predicted"/>
<dbReference type="InterPro" id="IPR018448">
    <property type="entry name" value="TatB"/>
</dbReference>
<dbReference type="InterPro" id="IPR003369">
    <property type="entry name" value="TatA/B/E"/>
</dbReference>
<keyword evidence="2" id="KW-0813">Transport</keyword>
<dbReference type="Pfam" id="PF02416">
    <property type="entry name" value="TatA_B_E"/>
    <property type="match status" value="1"/>
</dbReference>
<gene>
    <name evidence="9" type="ORF">SAMN04489866_101189</name>
</gene>
<evidence type="ECO:0000256" key="1">
    <source>
        <dbReference type="ARBA" id="ARBA00004167"/>
    </source>
</evidence>
<dbReference type="PANTHER" id="PTHR33162">
    <property type="entry name" value="SEC-INDEPENDENT PROTEIN TRANSLOCASE PROTEIN TATA, CHLOROPLASTIC"/>
    <property type="match status" value="1"/>
</dbReference>
<sequence>MIGAIGFGELLLILLAAVLVLGPDKAPQTARQLGKIVREFRQTMNGMTDDLKETLSEDLDDDSLKEGLKKIRENRYVGEQNLKDLIKEPTFAKNDTDKNDLDE</sequence>
<evidence type="ECO:0000256" key="7">
    <source>
        <dbReference type="ARBA" id="ARBA00023010"/>
    </source>
</evidence>